<dbReference type="Proteomes" id="UP000681343">
    <property type="component" value="Chromosome"/>
</dbReference>
<evidence type="ECO:0000313" key="2">
    <source>
        <dbReference type="Proteomes" id="UP000681343"/>
    </source>
</evidence>
<dbReference type="AlphaFoldDB" id="A0A810PRH6"/>
<dbReference type="KEGG" id="vfa:MM35RIKEN_06760"/>
<organism evidence="1 2">
    <name type="scientific">Vescimonas fastidiosa</name>
    <dbReference type="NCBI Taxonomy" id="2714353"/>
    <lineage>
        <taxon>Bacteria</taxon>
        <taxon>Bacillati</taxon>
        <taxon>Bacillota</taxon>
        <taxon>Clostridia</taxon>
        <taxon>Eubacteriales</taxon>
        <taxon>Oscillospiraceae</taxon>
        <taxon>Vescimonas</taxon>
    </lineage>
</organism>
<accession>A0A810PRH6</accession>
<evidence type="ECO:0008006" key="3">
    <source>
        <dbReference type="Google" id="ProtNLM"/>
    </source>
</evidence>
<name>A0A810PRH6_9FIRM</name>
<sequence>MIEVDTELNFEQISCYDLLAKAVTTHEETTETTLPDYCATASRILEAAGQLLVREKQASEGIVRGEARVTVLYLSEETEGLQSVTVAVPFTCELSDPKLRECQMLQVHSRLLLCEAKPITGRRLYLRVIPELTVLGFGQKQLRFCCEARGKGLQVRKRGQELCLLAAAEERSCTTAQEFDGGADQVEEILLSRMVPSITGCQQIGSKLAVKGELCVSAMLRLADRKLRETVQTVPFSQILDGFTAVENGTWQVEAETAEWDLRLVRSEGGCRMGLTARITFRVFAYQKREISYVTDLYSTCQALTAETETVRFSRRCSPVCAREWAEELLESGGGTLFAYVTAFDCGGVIARCDGGRTELSTTVRMRILYQDESGAPVTAERSRELSTTVEATPDAAWLSCGIAELRGSAGTCQVRVPVCFYGLTGEETELRTVTAVKESEESQETRPSLVLRRAKCGECLWDMAKQHGSSEEAIRQYNHMEDDSLPEGMLLIPVLRK</sequence>
<keyword evidence="2" id="KW-1185">Reference proteome</keyword>
<protein>
    <recommendedName>
        <fullName evidence="3">LysM domain-containing protein</fullName>
    </recommendedName>
</protein>
<reference evidence="1" key="1">
    <citation type="submission" date="2020-09" db="EMBL/GenBank/DDBJ databases">
        <title>New species isolated from human feces.</title>
        <authorList>
            <person name="Kitahara M."/>
            <person name="Shigeno Y."/>
            <person name="Shime M."/>
            <person name="Matsumoto Y."/>
            <person name="Nakamura S."/>
            <person name="Motooka D."/>
            <person name="Fukuoka S."/>
            <person name="Nishikawa H."/>
            <person name="Benno Y."/>
        </authorList>
    </citation>
    <scope>NUCLEOTIDE SEQUENCE</scope>
    <source>
        <strain evidence="1">MM35</strain>
    </source>
</reference>
<gene>
    <name evidence="1" type="ORF">MM35RIKEN_06760</name>
</gene>
<dbReference type="EMBL" id="AP023415">
    <property type="protein sequence ID" value="BCK78484.1"/>
    <property type="molecule type" value="Genomic_DNA"/>
</dbReference>
<evidence type="ECO:0000313" key="1">
    <source>
        <dbReference type="EMBL" id="BCK78484.1"/>
    </source>
</evidence>
<proteinExistence type="predicted"/>